<keyword evidence="2" id="KW-1185">Reference proteome</keyword>
<dbReference type="AlphaFoldDB" id="A0A554VEF1"/>
<name>A0A554VEF1_9FLAO</name>
<gene>
    <name evidence="1" type="ORF">FOF46_22780</name>
</gene>
<dbReference type="Proteomes" id="UP000318833">
    <property type="component" value="Unassembled WGS sequence"/>
</dbReference>
<accession>A0A554VEF1</accession>
<reference evidence="1 2" key="1">
    <citation type="submission" date="2019-07" db="EMBL/GenBank/DDBJ databases">
        <title>The draft genome sequence of Aquimarina algiphila M91.</title>
        <authorList>
            <person name="Meng X."/>
        </authorList>
    </citation>
    <scope>NUCLEOTIDE SEQUENCE [LARGE SCALE GENOMIC DNA]</scope>
    <source>
        <strain evidence="1 2">M91</strain>
    </source>
</reference>
<organism evidence="1 2">
    <name type="scientific">Aquimarina algiphila</name>
    <dbReference type="NCBI Taxonomy" id="2047982"/>
    <lineage>
        <taxon>Bacteria</taxon>
        <taxon>Pseudomonadati</taxon>
        <taxon>Bacteroidota</taxon>
        <taxon>Flavobacteriia</taxon>
        <taxon>Flavobacteriales</taxon>
        <taxon>Flavobacteriaceae</taxon>
        <taxon>Aquimarina</taxon>
    </lineage>
</organism>
<protein>
    <submittedName>
        <fullName evidence="1">Uncharacterized protein</fullName>
    </submittedName>
</protein>
<dbReference type="OrthoDB" id="9973024at2"/>
<dbReference type="EMBL" id="VLNR01000061">
    <property type="protein sequence ID" value="TSE05392.1"/>
    <property type="molecule type" value="Genomic_DNA"/>
</dbReference>
<evidence type="ECO:0000313" key="2">
    <source>
        <dbReference type="Proteomes" id="UP000318833"/>
    </source>
</evidence>
<dbReference type="RefSeq" id="WP_143918042.1">
    <property type="nucleotide sequence ID" value="NZ_CANMXV010000067.1"/>
</dbReference>
<sequence>MNRKEAKKINQEIRESGIISNEIYEFLEKEIDLLLEEELREEKSRVRHKISALFNDNYFQASDFFKQSLQISY</sequence>
<comment type="caution">
    <text evidence="1">The sequence shown here is derived from an EMBL/GenBank/DDBJ whole genome shotgun (WGS) entry which is preliminary data.</text>
</comment>
<evidence type="ECO:0000313" key="1">
    <source>
        <dbReference type="EMBL" id="TSE05392.1"/>
    </source>
</evidence>
<proteinExistence type="predicted"/>